<dbReference type="InterPro" id="IPR036028">
    <property type="entry name" value="SH3-like_dom_sf"/>
</dbReference>
<dbReference type="AlphaFoldDB" id="A0A139AH91"/>
<feature type="transmembrane region" description="Helical" evidence="2">
    <location>
        <begin position="209"/>
        <end position="230"/>
    </location>
</feature>
<dbReference type="Proteomes" id="UP000070544">
    <property type="component" value="Unassembled WGS sequence"/>
</dbReference>
<feature type="compositionally biased region" description="Basic and acidic residues" evidence="1">
    <location>
        <begin position="532"/>
        <end position="549"/>
    </location>
</feature>
<keyword evidence="2" id="KW-1133">Transmembrane helix</keyword>
<dbReference type="Gene3D" id="2.30.30.40">
    <property type="entry name" value="SH3 Domains"/>
    <property type="match status" value="1"/>
</dbReference>
<evidence type="ECO:0000313" key="5">
    <source>
        <dbReference type="Proteomes" id="UP000070544"/>
    </source>
</evidence>
<accession>A0A139AH91</accession>
<keyword evidence="2" id="KW-0812">Transmembrane</keyword>
<feature type="region of interest" description="Disordered" evidence="1">
    <location>
        <begin position="532"/>
        <end position="556"/>
    </location>
</feature>
<evidence type="ECO:0000256" key="3">
    <source>
        <dbReference type="SAM" id="SignalP"/>
    </source>
</evidence>
<keyword evidence="2" id="KW-0472">Membrane</keyword>
<evidence type="ECO:0000256" key="1">
    <source>
        <dbReference type="SAM" id="MobiDB-lite"/>
    </source>
</evidence>
<protein>
    <recommendedName>
        <fullName evidence="6">SH3 domain-containing protein</fullName>
    </recommendedName>
</protein>
<feature type="chain" id="PRO_5007296201" description="SH3 domain-containing protein" evidence="3">
    <location>
        <begin position="21"/>
        <end position="556"/>
    </location>
</feature>
<dbReference type="OrthoDB" id="5595608at2759"/>
<name>A0A139AH91_GONPJ</name>
<keyword evidence="5" id="KW-1185">Reference proteome</keyword>
<feature type="region of interest" description="Disordered" evidence="1">
    <location>
        <begin position="368"/>
        <end position="387"/>
    </location>
</feature>
<evidence type="ECO:0000313" key="4">
    <source>
        <dbReference type="EMBL" id="KXS15934.1"/>
    </source>
</evidence>
<evidence type="ECO:0008006" key="6">
    <source>
        <dbReference type="Google" id="ProtNLM"/>
    </source>
</evidence>
<evidence type="ECO:0000256" key="2">
    <source>
        <dbReference type="SAM" id="Phobius"/>
    </source>
</evidence>
<feature type="signal peptide" evidence="3">
    <location>
        <begin position="1"/>
        <end position="20"/>
    </location>
</feature>
<reference evidence="4 5" key="1">
    <citation type="journal article" date="2015" name="Genome Biol. Evol.">
        <title>Phylogenomic analyses indicate that early fungi evolved digesting cell walls of algal ancestors of land plants.</title>
        <authorList>
            <person name="Chang Y."/>
            <person name="Wang S."/>
            <person name="Sekimoto S."/>
            <person name="Aerts A.L."/>
            <person name="Choi C."/>
            <person name="Clum A."/>
            <person name="LaButti K.M."/>
            <person name="Lindquist E.A."/>
            <person name="Yee Ngan C."/>
            <person name="Ohm R.A."/>
            <person name="Salamov A.A."/>
            <person name="Grigoriev I.V."/>
            <person name="Spatafora J.W."/>
            <person name="Berbee M.L."/>
        </authorList>
    </citation>
    <scope>NUCLEOTIDE SEQUENCE [LARGE SCALE GENOMIC DNA]</scope>
    <source>
        <strain evidence="4 5">JEL478</strain>
    </source>
</reference>
<organism evidence="4 5">
    <name type="scientific">Gonapodya prolifera (strain JEL478)</name>
    <name type="common">Monoblepharis prolifera</name>
    <dbReference type="NCBI Taxonomy" id="1344416"/>
    <lineage>
        <taxon>Eukaryota</taxon>
        <taxon>Fungi</taxon>
        <taxon>Fungi incertae sedis</taxon>
        <taxon>Chytridiomycota</taxon>
        <taxon>Chytridiomycota incertae sedis</taxon>
        <taxon>Monoblepharidomycetes</taxon>
        <taxon>Monoblepharidales</taxon>
        <taxon>Gonapodyaceae</taxon>
        <taxon>Gonapodya</taxon>
    </lineage>
</organism>
<proteinExistence type="predicted"/>
<feature type="compositionally biased region" description="Polar residues" evidence="1">
    <location>
        <begin position="373"/>
        <end position="387"/>
    </location>
</feature>
<dbReference type="SUPFAM" id="SSF50044">
    <property type="entry name" value="SH3-domain"/>
    <property type="match status" value="1"/>
</dbReference>
<keyword evidence="3" id="KW-0732">Signal</keyword>
<dbReference type="EMBL" id="KQ965758">
    <property type="protein sequence ID" value="KXS15934.1"/>
    <property type="molecule type" value="Genomic_DNA"/>
</dbReference>
<gene>
    <name evidence="4" type="ORF">M427DRAFT_134734</name>
</gene>
<sequence length="556" mass="57327">MAKALLTLLVAFVVGGLVRSSPSNKEGMWATPAGLSRPAGVLERDFYIQLARRDCPTSPTTTASASLSCKDPNLPNLCGSACAPKNTICCGASGTYCNSDQKCTNGGTACAANCGNSSTICGAGCIDTTVSQCCGTDPTDGSGLVCPVGRTCSISTRSCLGNSRRSYPESHDPSLANPPAGLRHLERRQSAANCPTGLSGSGTGPNVTAIAGGVAGGAAVAGLLIGFIVIRIRRNKKPPPTTTIVITTEAPKAAPSNGATASSPTMPSSHLTLPLVETLSSSSGSGKVSSTPASPTVLPGVTPLGYQGPFVIHTAMDGTQQIVPVPAQYPVVQQVQQMHPVQYLAVGTPGVNFGDVKGQPPMYKDSFSAPLSPGSTESGTVCTSSSTLPESQVPSLSFTGSASIGGSEVEINKRMQAAHQFVPTQLDEVEVNPGDMLLCRWLFPDGWLSGVNESRGTAGFFPLSIVSEPHLLVGDLRSHSLYTGTQLRTASFRSPLPLSGFSSLPMGSLLPPQSEFQINSVVRKDPTVLLESESRDLREAPAHASDGEKPTGVTTN</sequence>